<dbReference type="SUPFAM" id="SSF53850">
    <property type="entry name" value="Periplasmic binding protein-like II"/>
    <property type="match status" value="1"/>
</dbReference>
<protein>
    <submittedName>
        <fullName evidence="5">Fe(3+) ABC transporter substrate-binding protein</fullName>
    </submittedName>
    <submittedName>
        <fullName evidence="6">Iron(III) transport system substrate-binding protein</fullName>
    </submittedName>
</protein>
<dbReference type="EMBL" id="FOOE01000003">
    <property type="protein sequence ID" value="SFF57731.1"/>
    <property type="molecule type" value="Genomic_DNA"/>
</dbReference>
<dbReference type="PIRSF" id="PIRSF002825">
    <property type="entry name" value="CfbpA"/>
    <property type="match status" value="1"/>
</dbReference>
<dbReference type="OrthoDB" id="9769319at2"/>
<dbReference type="Proteomes" id="UP000246114">
    <property type="component" value="Unassembled WGS sequence"/>
</dbReference>
<name>A0A1I2JY25_9CLOT</name>
<feature type="binding site" evidence="4">
    <location>
        <position position="52"/>
    </location>
    <ligand>
        <name>Fe cation</name>
        <dbReference type="ChEBI" id="CHEBI:24875"/>
    </ligand>
</feature>
<keyword evidence="2" id="KW-0813">Transport</keyword>
<dbReference type="Gene3D" id="3.40.190.10">
    <property type="entry name" value="Periplasmic binding protein-like II"/>
    <property type="match status" value="2"/>
</dbReference>
<dbReference type="Proteomes" id="UP000182135">
    <property type="component" value="Unassembled WGS sequence"/>
</dbReference>
<dbReference type="GO" id="GO:0030288">
    <property type="term" value="C:outer membrane-bounded periplasmic space"/>
    <property type="evidence" value="ECO:0007669"/>
    <property type="project" value="TreeGrafter"/>
</dbReference>
<keyword evidence="4" id="KW-0408">Iron</keyword>
<dbReference type="InterPro" id="IPR026045">
    <property type="entry name" value="Ferric-bd"/>
</dbReference>
<accession>A0A1I2JY25</accession>
<dbReference type="PROSITE" id="PS51257">
    <property type="entry name" value="PROKAR_LIPOPROTEIN"/>
    <property type="match status" value="1"/>
</dbReference>
<keyword evidence="3" id="KW-0732">Signal</keyword>
<dbReference type="STRING" id="1529.SAMN04487885_10384"/>
<keyword evidence="4" id="KW-0479">Metal-binding</keyword>
<evidence type="ECO:0000256" key="3">
    <source>
        <dbReference type="ARBA" id="ARBA00022729"/>
    </source>
</evidence>
<dbReference type="GO" id="GO:0006826">
    <property type="term" value="P:iron ion transport"/>
    <property type="evidence" value="ECO:0007669"/>
    <property type="project" value="UniProtKB-KW"/>
</dbReference>
<dbReference type="RefSeq" id="WP_027638586.1">
    <property type="nucleotide sequence ID" value="NZ_BAAACD010000003.1"/>
</dbReference>
<dbReference type="eggNOG" id="COG1840">
    <property type="taxonomic scope" value="Bacteria"/>
</dbReference>
<dbReference type="AlphaFoldDB" id="A0A1I2JY25"/>
<keyword evidence="2" id="KW-0410">Iron transport</keyword>
<sequence>MINRNKKLVTGIVAAVMTMGLLVGCSPKRNAEGNVDNSAKGENVVNVYSARHYDVDKKLFQKFEEETGIKVNLVEGKADELIERMTREGENSSADVFLTVGAENIYTLKEKNLIKKYSSDVIDSNIPKDYRGEDWVGLTSRARVIAYDKTRVKAEEIDSYDDLLDDKYKGKVLSRSSNSSYNVAMLSAFIQEEGEDAAKKWAEGIVKNLARTPEGNDRDQVKAISAGVGDVAIINSYYLAKMVTSSDQEEVKAAENIGLIFPKDTHVNLSFAAVTNSSKNEKNAVKLIEFLTQEEAQSAYASENGEFPLNQNAKLPELLKSWGDFDGKNIDFEKLGAYKQKAVLIFDQIGWK</sequence>
<evidence type="ECO:0000256" key="4">
    <source>
        <dbReference type="PIRSR" id="PIRSR002825-1"/>
    </source>
</evidence>
<reference evidence="5 8" key="2">
    <citation type="submission" date="2018-03" db="EMBL/GenBank/DDBJ databases">
        <title>The uncultured portion of the human microbiome is neutrally assembled.</title>
        <authorList>
            <person name="Jeraldo P."/>
            <person name="Boardman L."/>
            <person name="White B.A."/>
            <person name="Nelson H."/>
            <person name="Goldenfeld N."/>
            <person name="Chia N."/>
        </authorList>
    </citation>
    <scope>NUCLEOTIDE SEQUENCE [LARGE SCALE GENOMIC DNA]</scope>
    <source>
        <strain evidence="5">CIM:MAG 903</strain>
    </source>
</reference>
<feature type="binding site" evidence="4">
    <location>
        <position position="238"/>
    </location>
    <ligand>
        <name>Fe cation</name>
        <dbReference type="ChEBI" id="CHEBI:24875"/>
    </ligand>
</feature>
<comment type="similarity">
    <text evidence="1">Belongs to the bacterial solute-binding protein 1 family.</text>
</comment>
<reference evidence="6 7" key="1">
    <citation type="submission" date="2016-10" db="EMBL/GenBank/DDBJ databases">
        <authorList>
            <person name="de Groot N.N."/>
        </authorList>
    </citation>
    <scope>NUCLEOTIDE SEQUENCE [LARGE SCALE GENOMIC DNA]</scope>
    <source>
        <strain evidence="6 7">NLAE-zl-G419</strain>
    </source>
</reference>
<evidence type="ECO:0000313" key="5">
    <source>
        <dbReference type="EMBL" id="PWL53183.1"/>
    </source>
</evidence>
<evidence type="ECO:0000313" key="7">
    <source>
        <dbReference type="Proteomes" id="UP000182135"/>
    </source>
</evidence>
<dbReference type="GeneID" id="90545342"/>
<dbReference type="PANTHER" id="PTHR30006">
    <property type="entry name" value="THIAMINE-BINDING PERIPLASMIC PROTEIN-RELATED"/>
    <property type="match status" value="1"/>
</dbReference>
<evidence type="ECO:0000256" key="1">
    <source>
        <dbReference type="ARBA" id="ARBA00008520"/>
    </source>
</evidence>
<organism evidence="6 7">
    <name type="scientific">Clostridium cadaveris</name>
    <dbReference type="NCBI Taxonomy" id="1529"/>
    <lineage>
        <taxon>Bacteria</taxon>
        <taxon>Bacillati</taxon>
        <taxon>Bacillota</taxon>
        <taxon>Clostridia</taxon>
        <taxon>Eubacteriales</taxon>
        <taxon>Clostridiaceae</taxon>
        <taxon>Clostridium</taxon>
    </lineage>
</organism>
<dbReference type="GO" id="GO:0046872">
    <property type="term" value="F:metal ion binding"/>
    <property type="evidence" value="ECO:0007669"/>
    <property type="project" value="UniProtKB-KW"/>
</dbReference>
<dbReference type="Pfam" id="PF13343">
    <property type="entry name" value="SBP_bac_6"/>
    <property type="match status" value="1"/>
</dbReference>
<evidence type="ECO:0000313" key="6">
    <source>
        <dbReference type="EMBL" id="SFF57731.1"/>
    </source>
</evidence>
<gene>
    <name evidence="5" type="ORF">DBY38_08435</name>
    <name evidence="6" type="ORF">SAMN04487885_10384</name>
</gene>
<dbReference type="PANTHER" id="PTHR30006:SF15">
    <property type="entry name" value="IRON-UTILIZATION PERIPLASMIC PROTEIN"/>
    <property type="match status" value="1"/>
</dbReference>
<dbReference type="EMBL" id="QAMZ01000041">
    <property type="protein sequence ID" value="PWL53183.1"/>
    <property type="molecule type" value="Genomic_DNA"/>
</dbReference>
<keyword evidence="2" id="KW-0406">Ion transport</keyword>
<keyword evidence="7" id="KW-1185">Reference proteome</keyword>
<evidence type="ECO:0000313" key="8">
    <source>
        <dbReference type="Proteomes" id="UP000246114"/>
    </source>
</evidence>
<feature type="binding site" evidence="4">
    <location>
        <position position="237"/>
    </location>
    <ligand>
        <name>Fe cation</name>
        <dbReference type="ChEBI" id="CHEBI:24875"/>
    </ligand>
</feature>
<proteinExistence type="inferred from homology"/>
<evidence type="ECO:0000256" key="2">
    <source>
        <dbReference type="ARBA" id="ARBA00022496"/>
    </source>
</evidence>